<dbReference type="Proteomes" id="UP000305675">
    <property type="component" value="Unassembled WGS sequence"/>
</dbReference>
<dbReference type="AlphaFoldDB" id="A0A4V5NVK4"/>
<accession>A0A4V5NVK4</accession>
<dbReference type="OrthoDB" id="6398252at2"/>
<evidence type="ECO:0000313" key="1">
    <source>
        <dbReference type="EMBL" id="TKB50905.1"/>
    </source>
</evidence>
<name>A0A4V5NVK4_9GAMM</name>
<dbReference type="EMBL" id="SWCJ01000019">
    <property type="protein sequence ID" value="TKB50905.1"/>
    <property type="molecule type" value="Genomic_DNA"/>
</dbReference>
<evidence type="ECO:0000313" key="2">
    <source>
        <dbReference type="Proteomes" id="UP000305675"/>
    </source>
</evidence>
<gene>
    <name evidence="1" type="ORF">FCL42_18075</name>
</gene>
<organism evidence="1 2">
    <name type="scientific">Ferrimonas aestuarii</name>
    <dbReference type="NCBI Taxonomy" id="2569539"/>
    <lineage>
        <taxon>Bacteria</taxon>
        <taxon>Pseudomonadati</taxon>
        <taxon>Pseudomonadota</taxon>
        <taxon>Gammaproteobacteria</taxon>
        <taxon>Alteromonadales</taxon>
        <taxon>Ferrimonadaceae</taxon>
        <taxon>Ferrimonas</taxon>
    </lineage>
</organism>
<dbReference type="Pfam" id="PF12048">
    <property type="entry name" value="DUF3530"/>
    <property type="match status" value="1"/>
</dbReference>
<dbReference type="InterPro" id="IPR022529">
    <property type="entry name" value="DUF3530"/>
</dbReference>
<protein>
    <submittedName>
        <fullName evidence="1">DUF3530 family protein</fullName>
    </submittedName>
</protein>
<comment type="caution">
    <text evidence="1">The sequence shown here is derived from an EMBL/GenBank/DDBJ whole genome shotgun (WGS) entry which is preliminary data.</text>
</comment>
<proteinExistence type="predicted"/>
<keyword evidence="2" id="KW-1185">Reference proteome</keyword>
<sequence length="231" mass="26409">MVILKLPLALTSTLFVYRPFDKGSDIFLPCRRLLLIPQGAMLIRLLLLLCLSPLSWAATVYPSNEPGTLGEVAAISRGVQTYPTLTEQLQQKLPDYGWQVLDLSTLNEEEQQMLNGDSIWFLQGDSVTQVKDLLEQDRISMPKAIILIGGYQRNGQSLAEFITQFSCPVLEVVSDWDHPLARADRLLRRQQAKRANKNNYRQVKHYLSYQSRSGNEQLLQLIHGWLTRELR</sequence>
<reference evidence="1 2" key="1">
    <citation type="submission" date="2019-04" db="EMBL/GenBank/DDBJ databases">
        <authorList>
            <person name="Hwang J.C."/>
        </authorList>
    </citation>
    <scope>NUCLEOTIDE SEQUENCE [LARGE SCALE GENOMIC DNA]</scope>
    <source>
        <strain evidence="1 2">IMCC35002</strain>
    </source>
</reference>